<gene>
    <name evidence="6" type="ORF">E3U44_03455</name>
</gene>
<comment type="caution">
    <text evidence="5">Lacks conserved residue(s) required for the propagation of feature annotation.</text>
</comment>
<keyword evidence="2 5" id="KW-0812">Transmembrane</keyword>
<keyword evidence="1 5" id="KW-1003">Cell membrane</keyword>
<evidence type="ECO:0000313" key="6">
    <source>
        <dbReference type="EMBL" id="QBQ56434.1"/>
    </source>
</evidence>
<feature type="transmembrane region" description="Helical" evidence="5">
    <location>
        <begin position="7"/>
        <end position="25"/>
    </location>
</feature>
<dbReference type="HAMAP" id="MF_01361">
    <property type="entry name" value="UPF0391"/>
    <property type="match status" value="1"/>
</dbReference>
<keyword evidence="7" id="KW-1185">Reference proteome</keyword>
<evidence type="ECO:0000256" key="2">
    <source>
        <dbReference type="ARBA" id="ARBA00022692"/>
    </source>
</evidence>
<evidence type="ECO:0000256" key="3">
    <source>
        <dbReference type="ARBA" id="ARBA00022989"/>
    </source>
</evidence>
<organism evidence="6 7">
    <name type="scientific">Nitrosococcus wardiae</name>
    <dbReference type="NCBI Taxonomy" id="1814290"/>
    <lineage>
        <taxon>Bacteria</taxon>
        <taxon>Pseudomonadati</taxon>
        <taxon>Pseudomonadota</taxon>
        <taxon>Gammaproteobacteria</taxon>
        <taxon>Chromatiales</taxon>
        <taxon>Chromatiaceae</taxon>
        <taxon>Nitrosococcus</taxon>
    </lineage>
</organism>
<evidence type="ECO:0000256" key="1">
    <source>
        <dbReference type="ARBA" id="ARBA00022475"/>
    </source>
</evidence>
<dbReference type="AlphaFoldDB" id="A0A4P7C489"/>
<dbReference type="KEGG" id="nwr:E3U44_03455"/>
<reference evidence="6 7" key="1">
    <citation type="submission" date="2019-03" db="EMBL/GenBank/DDBJ databases">
        <title>The genome sequence of Nitrosococcus wardiae strain D1FHST reveals the archetypal metabolic capacity of ammonia-oxidizing Gammaproteobacteria.</title>
        <authorList>
            <person name="Wang L."/>
            <person name="Lim C.K."/>
            <person name="Hanson T.E."/>
            <person name="Dang H."/>
            <person name="Klotz M.G."/>
        </authorList>
    </citation>
    <scope>NUCLEOTIDE SEQUENCE [LARGE SCALE GENOMIC DNA]</scope>
    <source>
        <strain evidence="6 7">D1FHS</strain>
    </source>
</reference>
<dbReference type="EMBL" id="CP038033">
    <property type="protein sequence ID" value="QBQ56434.1"/>
    <property type="molecule type" value="Genomic_DNA"/>
</dbReference>
<evidence type="ECO:0000256" key="5">
    <source>
        <dbReference type="HAMAP-Rule" id="MF_01361"/>
    </source>
</evidence>
<name>A0A4P7C489_9GAMM</name>
<dbReference type="InterPro" id="IPR009760">
    <property type="entry name" value="DUF1328"/>
</dbReference>
<sequence length="66" mass="7646">MYGWATIIFLSLALVAAILRFMGIAWVTLEIVWILFIIGFILLVIFLIMRRASSAAQDQEYRDKPR</sequence>
<protein>
    <recommendedName>
        <fullName evidence="5">UPF0391 membrane protein E3U44_03455</fullName>
    </recommendedName>
</protein>
<keyword evidence="3 5" id="KW-1133">Transmembrane helix</keyword>
<comment type="similarity">
    <text evidence="5">Belongs to the UPF0391 family.</text>
</comment>
<proteinExistence type="inferred from homology"/>
<evidence type="ECO:0000313" key="7">
    <source>
        <dbReference type="Proteomes" id="UP000294325"/>
    </source>
</evidence>
<evidence type="ECO:0000256" key="4">
    <source>
        <dbReference type="ARBA" id="ARBA00023136"/>
    </source>
</evidence>
<dbReference type="Proteomes" id="UP000294325">
    <property type="component" value="Chromosome"/>
</dbReference>
<accession>A0A4P7C489</accession>
<dbReference type="GO" id="GO:0005886">
    <property type="term" value="C:plasma membrane"/>
    <property type="evidence" value="ECO:0007669"/>
    <property type="project" value="UniProtKB-UniRule"/>
</dbReference>
<feature type="transmembrane region" description="Helical" evidence="5">
    <location>
        <begin position="31"/>
        <end position="49"/>
    </location>
</feature>
<keyword evidence="4 5" id="KW-0472">Membrane</keyword>